<name>A0ABD1MJC7_9FABA</name>
<comment type="caution">
    <text evidence="1">The sequence shown here is derived from an EMBL/GenBank/DDBJ whole genome shotgun (WGS) entry which is preliminary data.</text>
</comment>
<dbReference type="AlphaFoldDB" id="A0ABD1MJC7"/>
<evidence type="ECO:0000313" key="1">
    <source>
        <dbReference type="EMBL" id="KAL2335150.1"/>
    </source>
</evidence>
<accession>A0ABD1MJC7</accession>
<proteinExistence type="predicted"/>
<sequence length="67" mass="7910">MKNLTHMYLLNLDPLIDIAAVGDYNERIIAFLRWLRPRIVTVVEEETNLIMDLEEFEFITGINECLK</sequence>
<evidence type="ECO:0000313" key="2">
    <source>
        <dbReference type="Proteomes" id="UP001603857"/>
    </source>
</evidence>
<dbReference type="Proteomes" id="UP001603857">
    <property type="component" value="Unassembled WGS sequence"/>
</dbReference>
<reference evidence="1 2" key="1">
    <citation type="submission" date="2024-08" db="EMBL/GenBank/DDBJ databases">
        <title>Insights into the chromosomal genome structure of Flemingia macrophylla.</title>
        <authorList>
            <person name="Ding Y."/>
            <person name="Zhao Y."/>
            <person name="Bi W."/>
            <person name="Wu M."/>
            <person name="Zhao G."/>
            <person name="Gong Y."/>
            <person name="Li W."/>
            <person name="Zhang P."/>
        </authorList>
    </citation>
    <scope>NUCLEOTIDE SEQUENCE [LARGE SCALE GENOMIC DNA]</scope>
    <source>
        <strain evidence="1">DYQJB</strain>
        <tissue evidence="1">Leaf</tissue>
    </source>
</reference>
<organism evidence="1 2">
    <name type="scientific">Flemingia macrophylla</name>
    <dbReference type="NCBI Taxonomy" id="520843"/>
    <lineage>
        <taxon>Eukaryota</taxon>
        <taxon>Viridiplantae</taxon>
        <taxon>Streptophyta</taxon>
        <taxon>Embryophyta</taxon>
        <taxon>Tracheophyta</taxon>
        <taxon>Spermatophyta</taxon>
        <taxon>Magnoliopsida</taxon>
        <taxon>eudicotyledons</taxon>
        <taxon>Gunneridae</taxon>
        <taxon>Pentapetalae</taxon>
        <taxon>rosids</taxon>
        <taxon>fabids</taxon>
        <taxon>Fabales</taxon>
        <taxon>Fabaceae</taxon>
        <taxon>Papilionoideae</taxon>
        <taxon>50 kb inversion clade</taxon>
        <taxon>NPAAA clade</taxon>
        <taxon>indigoferoid/millettioid clade</taxon>
        <taxon>Phaseoleae</taxon>
        <taxon>Flemingia</taxon>
    </lineage>
</organism>
<keyword evidence="2" id="KW-1185">Reference proteome</keyword>
<gene>
    <name evidence="1" type="ORF">Fmac_016363</name>
</gene>
<dbReference type="EMBL" id="JBGMDY010000005">
    <property type="protein sequence ID" value="KAL2335150.1"/>
    <property type="molecule type" value="Genomic_DNA"/>
</dbReference>
<protein>
    <submittedName>
        <fullName evidence="1">Uncharacterized protein</fullName>
    </submittedName>
</protein>